<dbReference type="InterPro" id="IPR001969">
    <property type="entry name" value="Aspartic_peptidase_AS"/>
</dbReference>
<sequence>MCIRPSMILLPASKLHPSILVDWDQYTNALLIRFGRPAQVEDSETMAKLRKLMQPSTVSVAEHTTIFELIVKDLHVTKPDAELIPIYIRSLHSQSLRYVLLAIRLAGANNNSTTLASIMQNAQDMQQENDNFPAFQHMDHIMDGPQPPLQQATHNNTNNMDYQFDYVRGQYRNNRDCNASHQGRHHNQQKRHNSNSSGSANHKMAWTDDGKPICDYCHKVGHKTTKSFKNRREKAKQGNHNNSNMHAMVADNNIATATPESNDKGTSSSIHHVSATKLHLPHINLDVRGFKIKALIDTGAEISAINSGTCHRLKLPINTSNTITYQDINKNKTSTMGMARLVIFGKTVVFHVIKRLPKKLVIGWDLITALNEIINTSTQQMVFSDGNNKPFSVSISSHVNNIFGTSVVDDRHKQHIHKLIQQHSAIIPENNKKDKMDIEIKELLDLGIISPVDFPEWGSAAHMVSKVDGSYRLFGDFKNLNKVTKRINYFFTAIHEALESIGRANIFTKLDLASGYWQILVKEEDQHK</sequence>
<dbReference type="CDD" id="cd00303">
    <property type="entry name" value="retropepsin_like"/>
    <property type="match status" value="1"/>
</dbReference>
<dbReference type="OrthoDB" id="2216358at2759"/>
<feature type="region of interest" description="Disordered" evidence="6">
    <location>
        <begin position="174"/>
        <end position="204"/>
    </location>
</feature>
<dbReference type="STRING" id="4829.A0A168SV06"/>
<keyword evidence="3" id="KW-0540">Nuclease</keyword>
<dbReference type="InterPro" id="IPR050951">
    <property type="entry name" value="Retrovirus_Pol_polyprotein"/>
</dbReference>
<gene>
    <name evidence="7" type="primary">ABSGL_14650.1 scaffold 14706</name>
</gene>
<organism evidence="7">
    <name type="scientific">Absidia glauca</name>
    <name type="common">Pin mould</name>
    <dbReference type="NCBI Taxonomy" id="4829"/>
    <lineage>
        <taxon>Eukaryota</taxon>
        <taxon>Fungi</taxon>
        <taxon>Fungi incertae sedis</taxon>
        <taxon>Mucoromycota</taxon>
        <taxon>Mucoromycotina</taxon>
        <taxon>Mucoromycetes</taxon>
        <taxon>Mucorales</taxon>
        <taxon>Cunninghamellaceae</taxon>
        <taxon>Absidia</taxon>
    </lineage>
</organism>
<evidence type="ECO:0000256" key="3">
    <source>
        <dbReference type="ARBA" id="ARBA00022722"/>
    </source>
</evidence>
<evidence type="ECO:0000256" key="4">
    <source>
        <dbReference type="ARBA" id="ARBA00022750"/>
    </source>
</evidence>
<keyword evidence="1" id="KW-0808">Transferase</keyword>
<protein>
    <recommendedName>
        <fullName evidence="9">Peptidase A2 domain-containing protein</fullName>
    </recommendedName>
</protein>
<accession>A0A168SV06</accession>
<dbReference type="SUPFAM" id="SSF56672">
    <property type="entry name" value="DNA/RNA polymerases"/>
    <property type="match status" value="1"/>
</dbReference>
<dbReference type="GO" id="GO:0004519">
    <property type="term" value="F:endonuclease activity"/>
    <property type="evidence" value="ECO:0007669"/>
    <property type="project" value="UniProtKB-KW"/>
</dbReference>
<dbReference type="InterPro" id="IPR021109">
    <property type="entry name" value="Peptidase_aspartic_dom_sf"/>
</dbReference>
<dbReference type="EMBL" id="LT554943">
    <property type="protein sequence ID" value="SAM08984.1"/>
    <property type="molecule type" value="Genomic_DNA"/>
</dbReference>
<feature type="compositionally biased region" description="Basic residues" evidence="6">
    <location>
        <begin position="182"/>
        <end position="193"/>
    </location>
</feature>
<dbReference type="Gene3D" id="3.30.70.270">
    <property type="match status" value="1"/>
</dbReference>
<keyword evidence="8" id="KW-1185">Reference proteome</keyword>
<dbReference type="PANTHER" id="PTHR37984">
    <property type="entry name" value="PROTEIN CBG26694"/>
    <property type="match status" value="1"/>
</dbReference>
<evidence type="ECO:0000313" key="8">
    <source>
        <dbReference type="Proteomes" id="UP000078561"/>
    </source>
</evidence>
<proteinExistence type="predicted"/>
<dbReference type="GO" id="GO:0006508">
    <property type="term" value="P:proteolysis"/>
    <property type="evidence" value="ECO:0007669"/>
    <property type="project" value="InterPro"/>
</dbReference>
<dbReference type="PANTHER" id="PTHR37984:SF5">
    <property type="entry name" value="PROTEIN NYNRIN-LIKE"/>
    <property type="match status" value="1"/>
</dbReference>
<feature type="region of interest" description="Disordered" evidence="6">
    <location>
        <begin position="225"/>
        <end position="244"/>
    </location>
</feature>
<dbReference type="SUPFAM" id="SSF50630">
    <property type="entry name" value="Acid proteases"/>
    <property type="match status" value="1"/>
</dbReference>
<evidence type="ECO:0000256" key="1">
    <source>
        <dbReference type="ARBA" id="ARBA00022679"/>
    </source>
</evidence>
<evidence type="ECO:0008006" key="9">
    <source>
        <dbReference type="Google" id="ProtNLM"/>
    </source>
</evidence>
<reference evidence="7" key="1">
    <citation type="submission" date="2016-04" db="EMBL/GenBank/DDBJ databases">
        <authorList>
            <person name="Evans L.H."/>
            <person name="Alamgir A."/>
            <person name="Owens N."/>
            <person name="Weber N.D."/>
            <person name="Virtaneva K."/>
            <person name="Barbian K."/>
            <person name="Babar A."/>
            <person name="Rosenke K."/>
        </authorList>
    </citation>
    <scope>NUCLEOTIDE SEQUENCE [LARGE SCALE GENOMIC DNA]</scope>
    <source>
        <strain evidence="7">CBS 101.48</strain>
    </source>
</reference>
<keyword evidence="4" id="KW-0645">Protease</keyword>
<evidence type="ECO:0000256" key="6">
    <source>
        <dbReference type="SAM" id="MobiDB-lite"/>
    </source>
</evidence>
<dbReference type="Gene3D" id="3.10.10.10">
    <property type="entry name" value="HIV Type 1 Reverse Transcriptase, subunit A, domain 1"/>
    <property type="match status" value="1"/>
</dbReference>
<dbReference type="Proteomes" id="UP000078561">
    <property type="component" value="Unassembled WGS sequence"/>
</dbReference>
<dbReference type="InterPro" id="IPR043502">
    <property type="entry name" value="DNA/RNA_pol_sf"/>
</dbReference>
<dbReference type="GO" id="GO:0016779">
    <property type="term" value="F:nucleotidyltransferase activity"/>
    <property type="evidence" value="ECO:0007669"/>
    <property type="project" value="UniProtKB-KW"/>
</dbReference>
<feature type="compositionally biased region" description="Basic residues" evidence="6">
    <location>
        <begin position="225"/>
        <end position="234"/>
    </location>
</feature>
<name>A0A168SV06_ABSGL</name>
<evidence type="ECO:0000256" key="2">
    <source>
        <dbReference type="ARBA" id="ARBA00022695"/>
    </source>
</evidence>
<dbReference type="AlphaFoldDB" id="A0A168SV06"/>
<keyword evidence="5" id="KW-0378">Hydrolase</keyword>
<keyword evidence="5" id="KW-0255">Endonuclease</keyword>
<dbReference type="PROSITE" id="PS00141">
    <property type="entry name" value="ASP_PROTEASE"/>
    <property type="match status" value="1"/>
</dbReference>
<dbReference type="InParanoid" id="A0A168SV06"/>
<keyword evidence="4" id="KW-0064">Aspartyl protease</keyword>
<dbReference type="Gene3D" id="2.40.70.10">
    <property type="entry name" value="Acid Proteases"/>
    <property type="match status" value="1"/>
</dbReference>
<evidence type="ECO:0000256" key="5">
    <source>
        <dbReference type="ARBA" id="ARBA00022759"/>
    </source>
</evidence>
<dbReference type="GO" id="GO:0004190">
    <property type="term" value="F:aspartic-type endopeptidase activity"/>
    <property type="evidence" value="ECO:0007669"/>
    <property type="project" value="UniProtKB-KW"/>
</dbReference>
<evidence type="ECO:0000313" key="7">
    <source>
        <dbReference type="EMBL" id="SAM08984.1"/>
    </source>
</evidence>
<keyword evidence="2" id="KW-0548">Nucleotidyltransferase</keyword>
<dbReference type="InterPro" id="IPR043128">
    <property type="entry name" value="Rev_trsase/Diguanyl_cyclase"/>
</dbReference>